<dbReference type="Proteomes" id="UP001595632">
    <property type="component" value="Unassembled WGS sequence"/>
</dbReference>
<organism evidence="4 5">
    <name type="scientific">Psychromarinibacter halotolerans</name>
    <dbReference type="NCBI Taxonomy" id="1775175"/>
    <lineage>
        <taxon>Bacteria</taxon>
        <taxon>Pseudomonadati</taxon>
        <taxon>Pseudomonadota</taxon>
        <taxon>Alphaproteobacteria</taxon>
        <taxon>Rhodobacterales</taxon>
        <taxon>Paracoccaceae</taxon>
        <taxon>Psychromarinibacter</taxon>
    </lineage>
</organism>
<keyword evidence="4" id="KW-0966">Cell projection</keyword>
<comment type="caution">
    <text evidence="4">The sequence shown here is derived from an EMBL/GenBank/DDBJ whole genome shotgun (WGS) entry which is preliminary data.</text>
</comment>
<protein>
    <submittedName>
        <fullName evidence="4">Flagellar biosynthesis repressor FlbT</fullName>
    </submittedName>
</protein>
<keyword evidence="4" id="KW-0282">Flagellum</keyword>
<keyword evidence="4" id="KW-0969">Cilium</keyword>
<evidence type="ECO:0000256" key="1">
    <source>
        <dbReference type="ARBA" id="ARBA00022491"/>
    </source>
</evidence>
<sequence length="142" mass="15826">MGLILKVKTGDRIVINGAVLRNAGKGQMFVEVENRSDVLRGEEILAEDKAQTPVRRLCQLIQVAMVSRESRGEILPRIHDGITELMQVMQKSHGKVLDRVRSHVEQDNLYGAYRVLGPVIRYEDKLLAISAGLADTPKESHA</sequence>
<name>A0ABV7GMN4_9RHOB</name>
<reference evidence="5" key="1">
    <citation type="journal article" date="2019" name="Int. J. Syst. Evol. Microbiol.">
        <title>The Global Catalogue of Microorganisms (GCM) 10K type strain sequencing project: providing services to taxonomists for standard genome sequencing and annotation.</title>
        <authorList>
            <consortium name="The Broad Institute Genomics Platform"/>
            <consortium name="The Broad Institute Genome Sequencing Center for Infectious Disease"/>
            <person name="Wu L."/>
            <person name="Ma J."/>
        </authorList>
    </citation>
    <scope>NUCLEOTIDE SEQUENCE [LARGE SCALE GENOMIC DNA]</scope>
    <source>
        <strain evidence="5">KCTC 52366</strain>
    </source>
</reference>
<evidence type="ECO:0000313" key="4">
    <source>
        <dbReference type="EMBL" id="MFC3141751.1"/>
    </source>
</evidence>
<accession>A0ABV7GMN4</accession>
<keyword evidence="1" id="KW-0678">Repressor</keyword>
<dbReference type="Pfam" id="PF07378">
    <property type="entry name" value="FlbT"/>
    <property type="match status" value="1"/>
</dbReference>
<dbReference type="EMBL" id="JBHRTB010000010">
    <property type="protein sequence ID" value="MFC3141751.1"/>
    <property type="molecule type" value="Genomic_DNA"/>
</dbReference>
<keyword evidence="3" id="KW-0694">RNA-binding</keyword>
<gene>
    <name evidence="4" type="ORF">ACFOGP_03475</name>
</gene>
<dbReference type="RefSeq" id="WP_275631998.1">
    <property type="nucleotide sequence ID" value="NZ_JARGYD010000002.1"/>
</dbReference>
<keyword evidence="5" id="KW-1185">Reference proteome</keyword>
<proteinExistence type="predicted"/>
<evidence type="ECO:0000313" key="5">
    <source>
        <dbReference type="Proteomes" id="UP001595632"/>
    </source>
</evidence>
<keyword evidence="2" id="KW-1005">Bacterial flagellum biogenesis</keyword>
<evidence type="ECO:0000256" key="2">
    <source>
        <dbReference type="ARBA" id="ARBA00022795"/>
    </source>
</evidence>
<dbReference type="InterPro" id="IPR009967">
    <property type="entry name" value="Flagellum_FlbT"/>
</dbReference>
<evidence type="ECO:0000256" key="3">
    <source>
        <dbReference type="ARBA" id="ARBA00022884"/>
    </source>
</evidence>